<evidence type="ECO:0000313" key="2">
    <source>
        <dbReference type="EMBL" id="CUX64292.1"/>
    </source>
</evidence>
<dbReference type="InterPro" id="IPR036291">
    <property type="entry name" value="NAD(P)-bd_dom_sf"/>
</dbReference>
<dbReference type="PANTHER" id="PTHR43677:SF4">
    <property type="entry name" value="QUINONE OXIDOREDUCTASE-LIKE PROTEIN 2"/>
    <property type="match status" value="1"/>
</dbReference>
<dbReference type="SUPFAM" id="SSF50129">
    <property type="entry name" value="GroES-like"/>
    <property type="match status" value="1"/>
</dbReference>
<dbReference type="Pfam" id="PF08240">
    <property type="entry name" value="ADH_N"/>
    <property type="match status" value="1"/>
</dbReference>
<dbReference type="Gene3D" id="3.90.180.10">
    <property type="entry name" value="Medium-chain alcohol dehydrogenases, catalytic domain"/>
    <property type="match status" value="1"/>
</dbReference>
<dbReference type="SMART" id="SM00829">
    <property type="entry name" value="PKS_ER"/>
    <property type="match status" value="1"/>
</dbReference>
<dbReference type="GO" id="GO:0016491">
    <property type="term" value="F:oxidoreductase activity"/>
    <property type="evidence" value="ECO:0007669"/>
    <property type="project" value="InterPro"/>
</dbReference>
<dbReference type="InterPro" id="IPR051397">
    <property type="entry name" value="Zn-ADH-like_protein"/>
</dbReference>
<dbReference type="AlphaFoldDB" id="A0A1S7S837"/>
<evidence type="ECO:0000313" key="3">
    <source>
        <dbReference type="Proteomes" id="UP000191897"/>
    </source>
</evidence>
<protein>
    <submittedName>
        <fullName evidence="2">NADP-dependent quinone oxidoreductase (Modular protein)</fullName>
    </submittedName>
</protein>
<gene>
    <name evidence="2" type="ORF">AGR4C_Lc90209</name>
</gene>
<dbReference type="GO" id="GO:0008270">
    <property type="term" value="F:zinc ion binding"/>
    <property type="evidence" value="ECO:0007669"/>
    <property type="project" value="InterPro"/>
</dbReference>
<dbReference type="InterPro" id="IPR013154">
    <property type="entry name" value="ADH-like_N"/>
</dbReference>
<dbReference type="PANTHER" id="PTHR43677">
    <property type="entry name" value="SHORT-CHAIN DEHYDROGENASE/REDUCTASE"/>
    <property type="match status" value="1"/>
</dbReference>
<dbReference type="InterPro" id="IPR013149">
    <property type="entry name" value="ADH-like_C"/>
</dbReference>
<reference evidence="2 3" key="1">
    <citation type="submission" date="2016-01" db="EMBL/GenBank/DDBJ databases">
        <authorList>
            <person name="Oliw E.H."/>
        </authorList>
    </citation>
    <scope>NUCLEOTIDE SEQUENCE [LARGE SCALE GENOMIC DNA]</scope>
    <source>
        <strain evidence="2 3">Kerr 14</strain>
    </source>
</reference>
<dbReference type="InterPro" id="IPR020843">
    <property type="entry name" value="ER"/>
</dbReference>
<dbReference type="SUPFAM" id="SSF51735">
    <property type="entry name" value="NAD(P)-binding Rossmann-fold domains"/>
    <property type="match status" value="1"/>
</dbReference>
<accession>A0A1S7S837</accession>
<dbReference type="Proteomes" id="UP000191897">
    <property type="component" value="Unassembled WGS sequence"/>
</dbReference>
<dbReference type="InterPro" id="IPR011032">
    <property type="entry name" value="GroES-like_sf"/>
</dbReference>
<feature type="domain" description="Enoyl reductase (ER)" evidence="1">
    <location>
        <begin position="18"/>
        <end position="320"/>
    </location>
</feature>
<dbReference type="Gene3D" id="3.40.50.720">
    <property type="entry name" value="NAD(P)-binding Rossmann-like Domain"/>
    <property type="match status" value="1"/>
</dbReference>
<proteinExistence type="predicted"/>
<organism evidence="2 3">
    <name type="scientific">Agrobacterium tumefaciens str. Kerr 14</name>
    <dbReference type="NCBI Taxonomy" id="1183424"/>
    <lineage>
        <taxon>Bacteria</taxon>
        <taxon>Pseudomonadati</taxon>
        <taxon>Pseudomonadota</taxon>
        <taxon>Alphaproteobacteria</taxon>
        <taxon>Hyphomicrobiales</taxon>
        <taxon>Rhizobiaceae</taxon>
        <taxon>Rhizobium/Agrobacterium group</taxon>
        <taxon>Agrobacterium</taxon>
        <taxon>Agrobacterium tumefaciens complex</taxon>
    </lineage>
</organism>
<dbReference type="InterPro" id="IPR002364">
    <property type="entry name" value="Quin_OxRdtase/zeta-crystal_CS"/>
</dbReference>
<dbReference type="Pfam" id="PF00107">
    <property type="entry name" value="ADH_zinc_N"/>
    <property type="match status" value="1"/>
</dbReference>
<dbReference type="EMBL" id="FBWC01000031">
    <property type="protein sequence ID" value="CUX64292.1"/>
    <property type="molecule type" value="Genomic_DNA"/>
</dbReference>
<dbReference type="PROSITE" id="PS01162">
    <property type="entry name" value="QOR_ZETA_CRYSTAL"/>
    <property type="match status" value="1"/>
</dbReference>
<evidence type="ECO:0000259" key="1">
    <source>
        <dbReference type="SMART" id="SM00829"/>
    </source>
</evidence>
<name>A0A1S7S837_AGRTU</name>
<sequence>MVATSLVSIERRPRTGSSLLSNSRRTKIGPNDVLIATAAISIEGGDLINRRLIPPAFSSWIVGYADSGRVVEVGSNVRNRKVGDEVAAFNMQGSDAELWAVPANHTWIVPSSVDIASAAAVPISFGTAHHCLFAKGGLRSGETVLIQGASGGVGLAAVQLASRAGARVIAISSGQRRLQKISLLGAGHVIDRSSGDVVDAVKQITKGKGVDLVVDPVGATLPTSLTTMAHEGRLVFVCNAGGGSLSLDLWPAMQSNQTLHGVFMGPLLGRCHVRSTIDDLLIAIGKGEVRVMIEKTFPLSQARDAHDFAEKSKLLGRIIMTP</sequence>